<evidence type="ECO:0000313" key="2">
    <source>
        <dbReference type="EMBL" id="JAC19747.1"/>
    </source>
</evidence>
<proteinExistence type="evidence at transcript level"/>
<organism evidence="2">
    <name type="scientific">Amblyomma cajennense</name>
    <name type="common">Cayenne tick</name>
    <name type="synonym">Acarus cajennensis</name>
    <dbReference type="NCBI Taxonomy" id="34607"/>
    <lineage>
        <taxon>Eukaryota</taxon>
        <taxon>Metazoa</taxon>
        <taxon>Ecdysozoa</taxon>
        <taxon>Arthropoda</taxon>
        <taxon>Chelicerata</taxon>
        <taxon>Arachnida</taxon>
        <taxon>Acari</taxon>
        <taxon>Parasitiformes</taxon>
        <taxon>Ixodida</taxon>
        <taxon>Ixodoidea</taxon>
        <taxon>Ixodidae</taxon>
        <taxon>Amblyomminae</taxon>
        <taxon>Amblyomma</taxon>
    </lineage>
</organism>
<dbReference type="AlphaFoldDB" id="A0A023FDV8"/>
<reference evidence="2" key="1">
    <citation type="submission" date="2014-03" db="EMBL/GenBank/DDBJ databases">
        <title>The sialotranscriptome of Amblyomma triste, Amblyomma parvum and Amblyomma cajennense ticks, uncovered by 454-based RNA-seq.</title>
        <authorList>
            <person name="Garcia G.R."/>
            <person name="Gardinassi L.G."/>
            <person name="Ribeiro J.M."/>
            <person name="Anatriello E."/>
            <person name="Ferreira B.R."/>
            <person name="Moreira H.N."/>
            <person name="Mafra C."/>
            <person name="Olegario M.M."/>
            <person name="Szabo P.J."/>
            <person name="Miranda-Santos I.K."/>
            <person name="Maruyama S.R."/>
        </authorList>
    </citation>
    <scope>NUCLEOTIDE SEQUENCE</scope>
    <source>
        <strain evidence="2">Uberlandia</strain>
        <tissue evidence="2">Salivary glands</tissue>
    </source>
</reference>
<name>A0A023FDV8_AMBCJ</name>
<accession>A0A023FDV8</accession>
<feature type="signal peptide" evidence="1">
    <location>
        <begin position="1"/>
        <end position="23"/>
    </location>
</feature>
<protein>
    <submittedName>
        <fullName evidence="2">Putative secreted protein</fullName>
    </submittedName>
</protein>
<evidence type="ECO:0000256" key="1">
    <source>
        <dbReference type="SAM" id="SignalP"/>
    </source>
</evidence>
<feature type="chain" id="PRO_5001514891" evidence="1">
    <location>
        <begin position="24"/>
        <end position="208"/>
    </location>
</feature>
<dbReference type="EMBL" id="GBBK01004735">
    <property type="protein sequence ID" value="JAC19747.1"/>
    <property type="molecule type" value="mRNA"/>
</dbReference>
<sequence length="208" mass="23013">MTMPMSTLALFLLATFGLHSAVAASQKLVTPRCSGTPNVDWSESVHAFLRKIPSTITAPSGAEKNLIMGFRISAPEVTGLDSLWTFKPLYSFCVSNETLIEAVVFVEKPLTISANWKSCTGSRGKLGTKVSSSKLRLYFKAEPTPEEPEKITLLNIEPDSLDDAELFLEGASRGWRIFVDAVSFVLMPHLELFWSRLLRVDAVAFLRE</sequence>
<keyword evidence="1" id="KW-0732">Signal</keyword>